<feature type="compositionally biased region" description="Basic residues" evidence="1">
    <location>
        <begin position="1"/>
        <end position="11"/>
    </location>
</feature>
<evidence type="ECO:0000256" key="1">
    <source>
        <dbReference type="SAM" id="MobiDB-lite"/>
    </source>
</evidence>
<organism evidence="2 3">
    <name type="scientific">Pelobates cultripes</name>
    <name type="common">Western spadefoot toad</name>
    <dbReference type="NCBI Taxonomy" id="61616"/>
    <lineage>
        <taxon>Eukaryota</taxon>
        <taxon>Metazoa</taxon>
        <taxon>Chordata</taxon>
        <taxon>Craniata</taxon>
        <taxon>Vertebrata</taxon>
        <taxon>Euteleostomi</taxon>
        <taxon>Amphibia</taxon>
        <taxon>Batrachia</taxon>
        <taxon>Anura</taxon>
        <taxon>Pelobatoidea</taxon>
        <taxon>Pelobatidae</taxon>
        <taxon>Pelobates</taxon>
    </lineage>
</organism>
<feature type="compositionally biased region" description="Basic residues" evidence="1">
    <location>
        <begin position="19"/>
        <end position="33"/>
    </location>
</feature>
<reference evidence="2" key="1">
    <citation type="submission" date="2022-03" db="EMBL/GenBank/DDBJ databases">
        <authorList>
            <person name="Alioto T."/>
            <person name="Alioto T."/>
            <person name="Gomez Garrido J."/>
        </authorList>
    </citation>
    <scope>NUCLEOTIDE SEQUENCE</scope>
</reference>
<dbReference type="AlphaFoldDB" id="A0AAD1R366"/>
<name>A0AAD1R366_PELCU</name>
<proteinExistence type="predicted"/>
<keyword evidence="3" id="KW-1185">Reference proteome</keyword>
<accession>A0AAD1R366</accession>
<feature type="region of interest" description="Disordered" evidence="1">
    <location>
        <begin position="1"/>
        <end position="91"/>
    </location>
</feature>
<feature type="compositionally biased region" description="Polar residues" evidence="1">
    <location>
        <begin position="58"/>
        <end position="69"/>
    </location>
</feature>
<sequence>MPRICSRRPNKHPTPPGRRTGKQHPRKNQRTQTKHQSIAPQRPGTYSKRQVEVGSGDGAQTNGTLTYSAPQDGRSWHRDATWHPDAAQPHTPIESRTLHEACLLQNGQRPPHRLDIG</sequence>
<dbReference type="EMBL" id="OW240912">
    <property type="protein sequence ID" value="CAH2222684.1"/>
    <property type="molecule type" value="Genomic_DNA"/>
</dbReference>
<evidence type="ECO:0000313" key="2">
    <source>
        <dbReference type="EMBL" id="CAH2222684.1"/>
    </source>
</evidence>
<gene>
    <name evidence="2" type="ORF">PECUL_23A029287</name>
</gene>
<evidence type="ECO:0000313" key="3">
    <source>
        <dbReference type="Proteomes" id="UP001295444"/>
    </source>
</evidence>
<dbReference type="Proteomes" id="UP001295444">
    <property type="component" value="Chromosome 01"/>
</dbReference>
<protein>
    <submittedName>
        <fullName evidence="2">Uncharacterized protein</fullName>
    </submittedName>
</protein>